<keyword evidence="1" id="KW-0732">Signal</keyword>
<dbReference type="InterPro" id="IPR010642">
    <property type="entry name" value="Invasion_prot_B"/>
</dbReference>
<protein>
    <submittedName>
        <fullName evidence="2">Invasion associated locus B (IalB) protein</fullName>
    </submittedName>
</protein>
<feature type="signal peptide" evidence="1">
    <location>
        <begin position="1"/>
        <end position="22"/>
    </location>
</feature>
<dbReference type="AlphaFoldDB" id="A0A238JYI5"/>
<dbReference type="OrthoDB" id="9797912at2"/>
<keyword evidence="3" id="KW-1185">Reference proteome</keyword>
<dbReference type="Pfam" id="PF06776">
    <property type="entry name" value="IalB"/>
    <property type="match status" value="1"/>
</dbReference>
<dbReference type="EMBL" id="FXYE01000001">
    <property type="protein sequence ID" value="SMX34902.1"/>
    <property type="molecule type" value="Genomic_DNA"/>
</dbReference>
<sequence>MRNLFKTFTCVTAIALSGAAYAQETPTEDKTTDQAASQVDPTISMGEEVGEGQVGQTYAKATHGDWELRCARAPEGQKDPCQLYQLLRDGEDNSVAEISIFALQNEKGAAAGATIVTPLETLLTQQLRVSVDSAKAKRYPFSWCSPAGCFARIGFTPDDISAFKRGAAAKLTIVPVVAPDQTVDLKISLTGFTAGFDAMMAWNTAE</sequence>
<proteinExistence type="predicted"/>
<evidence type="ECO:0000256" key="1">
    <source>
        <dbReference type="SAM" id="SignalP"/>
    </source>
</evidence>
<organism evidence="2 3">
    <name type="scientific">Actibacterium lipolyticum</name>
    <dbReference type="NCBI Taxonomy" id="1524263"/>
    <lineage>
        <taxon>Bacteria</taxon>
        <taxon>Pseudomonadati</taxon>
        <taxon>Pseudomonadota</taxon>
        <taxon>Alphaproteobacteria</taxon>
        <taxon>Rhodobacterales</taxon>
        <taxon>Roseobacteraceae</taxon>
        <taxon>Actibacterium</taxon>
    </lineage>
</organism>
<reference evidence="3" key="1">
    <citation type="submission" date="2017-05" db="EMBL/GenBank/DDBJ databases">
        <authorList>
            <person name="Rodrigo-Torres L."/>
            <person name="Arahal R. D."/>
            <person name="Lucena T."/>
        </authorList>
    </citation>
    <scope>NUCLEOTIDE SEQUENCE [LARGE SCALE GENOMIC DNA]</scope>
    <source>
        <strain evidence="3">CECT 8621</strain>
    </source>
</reference>
<name>A0A238JYI5_9RHOB</name>
<dbReference type="RefSeq" id="WP_093966645.1">
    <property type="nucleotide sequence ID" value="NZ_FXYE01000001.1"/>
</dbReference>
<dbReference type="Proteomes" id="UP000202922">
    <property type="component" value="Unassembled WGS sequence"/>
</dbReference>
<dbReference type="InterPro" id="IPR038696">
    <property type="entry name" value="IalB_sf"/>
</dbReference>
<gene>
    <name evidence="2" type="ORF">COL8621_01549</name>
</gene>
<evidence type="ECO:0000313" key="3">
    <source>
        <dbReference type="Proteomes" id="UP000202922"/>
    </source>
</evidence>
<dbReference type="Gene3D" id="2.60.40.1880">
    <property type="entry name" value="Invasion associated locus B (IalB) protein"/>
    <property type="match status" value="1"/>
</dbReference>
<evidence type="ECO:0000313" key="2">
    <source>
        <dbReference type="EMBL" id="SMX34902.1"/>
    </source>
</evidence>
<feature type="chain" id="PRO_5012059600" evidence="1">
    <location>
        <begin position="23"/>
        <end position="206"/>
    </location>
</feature>
<accession>A0A238JYI5</accession>